<dbReference type="Gene3D" id="3.40.50.2300">
    <property type="match status" value="1"/>
</dbReference>
<dbReference type="InterPro" id="IPR003501">
    <property type="entry name" value="PTS_EIIB_2/3"/>
</dbReference>
<dbReference type="CDD" id="cd05566">
    <property type="entry name" value="PTS_IIB_galactitol"/>
    <property type="match status" value="1"/>
</dbReference>
<organism evidence="3 4">
    <name type="scientific">Seinonella peptonophila</name>
    <dbReference type="NCBI Taxonomy" id="112248"/>
    <lineage>
        <taxon>Bacteria</taxon>
        <taxon>Bacillati</taxon>
        <taxon>Bacillota</taxon>
        <taxon>Bacilli</taxon>
        <taxon>Bacillales</taxon>
        <taxon>Thermoactinomycetaceae</taxon>
        <taxon>Seinonella</taxon>
    </lineage>
</organism>
<dbReference type="InterPro" id="IPR036095">
    <property type="entry name" value="PTS_EIIB-like_sf"/>
</dbReference>
<dbReference type="Pfam" id="PF02302">
    <property type="entry name" value="PTS_IIB"/>
    <property type="match status" value="1"/>
</dbReference>
<protein>
    <submittedName>
        <fullName evidence="3">PTS system, galactitol-specific IIB component</fullName>
    </submittedName>
</protein>
<gene>
    <name evidence="3" type="ORF">SAMN05444392_102191</name>
</gene>
<dbReference type="SUPFAM" id="SSF52794">
    <property type="entry name" value="PTS system IIB component-like"/>
    <property type="match status" value="1"/>
</dbReference>
<keyword evidence="1" id="KW-0808">Transferase</keyword>
<keyword evidence="4" id="KW-1185">Reference proteome</keyword>
<proteinExistence type="predicted"/>
<feature type="domain" description="PTS EIIB type-2" evidence="2">
    <location>
        <begin position="1"/>
        <end position="91"/>
    </location>
</feature>
<dbReference type="AlphaFoldDB" id="A0A1M4V662"/>
<evidence type="ECO:0000313" key="4">
    <source>
        <dbReference type="Proteomes" id="UP000184476"/>
    </source>
</evidence>
<dbReference type="Proteomes" id="UP000184476">
    <property type="component" value="Unassembled WGS sequence"/>
</dbReference>
<dbReference type="STRING" id="112248.SAMN05444392_102191"/>
<evidence type="ECO:0000256" key="1">
    <source>
        <dbReference type="ARBA" id="ARBA00022679"/>
    </source>
</evidence>
<dbReference type="PROSITE" id="PS51099">
    <property type="entry name" value="PTS_EIIB_TYPE_2"/>
    <property type="match status" value="1"/>
</dbReference>
<dbReference type="EMBL" id="FQVL01000002">
    <property type="protein sequence ID" value="SHE64435.1"/>
    <property type="molecule type" value="Genomic_DNA"/>
</dbReference>
<dbReference type="InterPro" id="IPR013011">
    <property type="entry name" value="PTS_EIIB_2"/>
</dbReference>
<accession>A0A1M4V662</accession>
<dbReference type="GO" id="GO:0009401">
    <property type="term" value="P:phosphoenolpyruvate-dependent sugar phosphotransferase system"/>
    <property type="evidence" value="ECO:0007669"/>
    <property type="project" value="InterPro"/>
</dbReference>
<name>A0A1M4V662_9BACL</name>
<dbReference type="GO" id="GO:0008982">
    <property type="term" value="F:protein-N(PI)-phosphohistidine-sugar phosphotransferase activity"/>
    <property type="evidence" value="ECO:0007669"/>
    <property type="project" value="InterPro"/>
</dbReference>
<sequence length="91" mass="9781">MKTIVIACGTGVATSTVVVEKVKNLLQDNGIEANIIQCTMNDVAGHADHADLIITTMHLEDNFSKPIVTAISFLTGIGQEATEQQILHHLK</sequence>
<evidence type="ECO:0000313" key="3">
    <source>
        <dbReference type="EMBL" id="SHE64435.1"/>
    </source>
</evidence>
<evidence type="ECO:0000259" key="2">
    <source>
        <dbReference type="PROSITE" id="PS51099"/>
    </source>
</evidence>
<reference evidence="3 4" key="1">
    <citation type="submission" date="2016-11" db="EMBL/GenBank/DDBJ databases">
        <authorList>
            <person name="Jaros S."/>
            <person name="Januszkiewicz K."/>
            <person name="Wedrychowicz H."/>
        </authorList>
    </citation>
    <scope>NUCLEOTIDE SEQUENCE [LARGE SCALE GENOMIC DNA]</scope>
    <source>
        <strain evidence="3 4">DSM 44666</strain>
    </source>
</reference>
<dbReference type="RefSeq" id="WP_073153436.1">
    <property type="nucleotide sequence ID" value="NZ_FQVL01000002.1"/>
</dbReference>
<dbReference type="OrthoDB" id="6505030at2"/>